<dbReference type="Proteomes" id="UP001150001">
    <property type="component" value="Unassembled WGS sequence"/>
</dbReference>
<reference evidence="2 3" key="1">
    <citation type="submission" date="2016-03" db="EMBL/GenBank/DDBJ databases">
        <title>Draft genome sequence of the Vibrio tubiashii subs. europaeus.</title>
        <authorList>
            <person name="Spinard E."/>
            <person name="Dubert J."/>
            <person name="Nelson D.R."/>
            <person name="Barja J.L."/>
        </authorList>
    </citation>
    <scope>NUCLEOTIDE SEQUENCE [LARGE SCALE GENOMIC DNA]</scope>
    <source>
        <strain evidence="3">PP-638</strain>
        <strain evidence="2">PP2-638</strain>
    </source>
</reference>
<dbReference type="RefSeq" id="WP_069666189.1">
    <property type="nucleotide sequence ID" value="NZ_JAPFIM010000017.1"/>
</dbReference>
<dbReference type="EMBL" id="LUAX01000001">
    <property type="protein sequence ID" value="OAN00242.1"/>
    <property type="molecule type" value="Genomic_DNA"/>
</dbReference>
<reference evidence="1" key="2">
    <citation type="submission" date="2022-11" db="EMBL/GenBank/DDBJ databases">
        <title>Role of the vibriolysin VemA secreted by the emergent pathogen Vibrio europaeus in the colonization of Manila clam mucus.</title>
        <authorList>
            <person name="Martinez C."/>
            <person name="Rodriguez S."/>
            <person name="Vences A."/>
            <person name="Barja J.L."/>
            <person name="Toranzo A.E."/>
            <person name="Dubert J."/>
        </authorList>
    </citation>
    <scope>NUCLEOTIDE SEQUENCE</scope>
    <source>
        <strain evidence="1">3454</strain>
    </source>
</reference>
<dbReference type="Proteomes" id="UP000094761">
    <property type="component" value="Unassembled WGS sequence"/>
</dbReference>
<comment type="caution">
    <text evidence="2">The sequence shown here is derived from an EMBL/GenBank/DDBJ whole genome shotgun (WGS) entry which is preliminary data.</text>
</comment>
<gene>
    <name evidence="2" type="ORF">AZ468_03715</name>
    <name evidence="1" type="ORF">OPW20_12340</name>
</gene>
<evidence type="ECO:0000313" key="2">
    <source>
        <dbReference type="EMBL" id="OAN00242.1"/>
    </source>
</evidence>
<protein>
    <submittedName>
        <fullName evidence="1">PD-(D/E)XK nuclease family protein</fullName>
    </submittedName>
    <submittedName>
        <fullName evidence="2">PD-(D/E)XK nuclease superfamily protein</fullName>
    </submittedName>
</protein>
<proteinExistence type="predicted"/>
<dbReference type="OrthoDB" id="5876753at2"/>
<name>A0A178JED1_9VIBR</name>
<dbReference type="GeneID" id="78074789"/>
<accession>A0A178JED1</accession>
<keyword evidence="4" id="KW-1185">Reference proteome</keyword>
<dbReference type="EMBL" id="JAPFIT010000016">
    <property type="protein sequence ID" value="MDC5740860.1"/>
    <property type="molecule type" value="Genomic_DNA"/>
</dbReference>
<sequence length="308" mass="35006">MKNLNTFSSVTERDIDFVLLEELNTSEQFANWLVTRVTGIPSQNQPIGAWHSVSDNVLGESDLVFIYESDDSSHQAVLIENKVDAPAQPKQAARYEQRGKEGVENGDWVDFSTCLVAPQKYLEATSEIYQSQISYEEIMAYFACGSNPRGMYKAKLIKSAIDKQRRGYKSTVSNEMTNFAQRYLEYVQKHHPQLNPEKAKPRAAGNTWIRFYPIPNDKMTQIVHQIYGNVVKIMLFNQAAKFDFISEQIAPHTDDNVSMYISGKSVIIEAGVPDIDPIAQQFDDVIFEIKEAIEIALRLKRILLAIKN</sequence>
<organism evidence="2 3">
    <name type="scientific">Vibrio europaeus</name>
    <dbReference type="NCBI Taxonomy" id="300876"/>
    <lineage>
        <taxon>Bacteria</taxon>
        <taxon>Pseudomonadati</taxon>
        <taxon>Pseudomonadota</taxon>
        <taxon>Gammaproteobacteria</taxon>
        <taxon>Vibrionales</taxon>
        <taxon>Vibrionaceae</taxon>
        <taxon>Vibrio</taxon>
        <taxon>Vibrio oreintalis group</taxon>
    </lineage>
</organism>
<dbReference type="AlphaFoldDB" id="A0A178JED1"/>
<evidence type="ECO:0000313" key="3">
    <source>
        <dbReference type="Proteomes" id="UP000094761"/>
    </source>
</evidence>
<evidence type="ECO:0000313" key="1">
    <source>
        <dbReference type="EMBL" id="MDC5740860.1"/>
    </source>
</evidence>
<evidence type="ECO:0000313" key="4">
    <source>
        <dbReference type="Proteomes" id="UP001150001"/>
    </source>
</evidence>